<dbReference type="AlphaFoldDB" id="A0A1I8B5F5"/>
<dbReference type="WBParaSite" id="MhA1_Contig1425.frz3.gene5">
    <property type="protein sequence ID" value="MhA1_Contig1425.frz3.gene5"/>
    <property type="gene ID" value="MhA1_Contig1425.frz3.gene5"/>
</dbReference>
<feature type="coiled-coil region" evidence="1">
    <location>
        <begin position="59"/>
        <end position="107"/>
    </location>
</feature>
<sequence length="189" mass="20940">MKNVHQLGKTSKIWIYILINLNISGIVMLMNFGAIRSFVDVECRDCINDKLVYNAAHHSLAIQDQADYIQKRLEEAENQIRKNAIDIALLQRRITKIEYDLKTAEEKAALKSACNMEFDKDNYVKHKEEEISSIVIDVVKYGGMFLTGLGCTVATVNPAVGAGCAAATGLAIEGIVKSGKLICEYVNEV</sequence>
<keyword evidence="3" id="KW-1185">Reference proteome</keyword>
<reference evidence="4" key="1">
    <citation type="submission" date="2016-11" db="UniProtKB">
        <authorList>
            <consortium name="WormBaseParasite"/>
        </authorList>
    </citation>
    <scope>IDENTIFICATION</scope>
</reference>
<proteinExistence type="predicted"/>
<evidence type="ECO:0000256" key="2">
    <source>
        <dbReference type="SAM" id="Phobius"/>
    </source>
</evidence>
<evidence type="ECO:0000313" key="3">
    <source>
        <dbReference type="Proteomes" id="UP000095281"/>
    </source>
</evidence>
<keyword evidence="2" id="KW-1133">Transmembrane helix</keyword>
<evidence type="ECO:0000313" key="4">
    <source>
        <dbReference type="WBParaSite" id="MhA1_Contig1425.frz3.gene5"/>
    </source>
</evidence>
<protein>
    <submittedName>
        <fullName evidence="4">DUF4225 domain-containing protein</fullName>
    </submittedName>
</protein>
<dbReference type="Proteomes" id="UP000095281">
    <property type="component" value="Unplaced"/>
</dbReference>
<accession>A0A1I8B5F5</accession>
<keyword evidence="2" id="KW-0472">Membrane</keyword>
<keyword evidence="1" id="KW-0175">Coiled coil</keyword>
<evidence type="ECO:0000256" key="1">
    <source>
        <dbReference type="SAM" id="Coils"/>
    </source>
</evidence>
<organism evidence="3 4">
    <name type="scientific">Meloidogyne hapla</name>
    <name type="common">Root-knot nematode worm</name>
    <dbReference type="NCBI Taxonomy" id="6305"/>
    <lineage>
        <taxon>Eukaryota</taxon>
        <taxon>Metazoa</taxon>
        <taxon>Ecdysozoa</taxon>
        <taxon>Nematoda</taxon>
        <taxon>Chromadorea</taxon>
        <taxon>Rhabditida</taxon>
        <taxon>Tylenchina</taxon>
        <taxon>Tylenchomorpha</taxon>
        <taxon>Tylenchoidea</taxon>
        <taxon>Meloidogynidae</taxon>
        <taxon>Meloidogyninae</taxon>
        <taxon>Meloidogyne</taxon>
    </lineage>
</organism>
<name>A0A1I8B5F5_MELHA</name>
<keyword evidence="2" id="KW-0812">Transmembrane</keyword>
<feature type="transmembrane region" description="Helical" evidence="2">
    <location>
        <begin position="13"/>
        <end position="34"/>
    </location>
</feature>